<feature type="compositionally biased region" description="Polar residues" evidence="1">
    <location>
        <begin position="42"/>
        <end position="74"/>
    </location>
</feature>
<keyword evidence="3" id="KW-1185">Reference proteome</keyword>
<gene>
    <name evidence="2" type="ORF">CI109_101713</name>
</gene>
<dbReference type="Proteomes" id="UP000322225">
    <property type="component" value="Chromosome 3"/>
</dbReference>
<proteinExistence type="predicted"/>
<feature type="compositionally biased region" description="Basic and acidic residues" evidence="1">
    <location>
        <begin position="120"/>
        <end position="142"/>
    </location>
</feature>
<sequence>MTGETDGKRKVESARNTDLALNPFKRNKLLKADQRANAPTFGGSTPSMSSDIGSTSSYDQVEQMLSSQEAQGKTSIHDNDKEEKRSGETRETRGVDVIQEEMDLDHVEETNLREGGTQKVSDRGEKERKEDDRVATKKKNLEENNADGGEGKEDGSGKRKLSNITNVNRRRTPSPPAPLDPNPYLIRDVIMSYSCIERPPRPVDREFIDAVSAIFARDSGNASRGKDGGKD</sequence>
<evidence type="ECO:0000313" key="3">
    <source>
        <dbReference type="Proteomes" id="UP000322225"/>
    </source>
</evidence>
<dbReference type="AlphaFoldDB" id="A0AAJ8MVJ9"/>
<protein>
    <submittedName>
        <fullName evidence="2">Uncharacterized protein</fullName>
    </submittedName>
</protein>
<organism evidence="2 3">
    <name type="scientific">Kwoniella shandongensis</name>
    <dbReference type="NCBI Taxonomy" id="1734106"/>
    <lineage>
        <taxon>Eukaryota</taxon>
        <taxon>Fungi</taxon>
        <taxon>Dikarya</taxon>
        <taxon>Basidiomycota</taxon>
        <taxon>Agaricomycotina</taxon>
        <taxon>Tremellomycetes</taxon>
        <taxon>Tremellales</taxon>
        <taxon>Cryptococcaceae</taxon>
        <taxon>Kwoniella</taxon>
    </lineage>
</organism>
<dbReference type="GeneID" id="43586465"/>
<feature type="compositionally biased region" description="Basic and acidic residues" evidence="1">
    <location>
        <begin position="1"/>
        <end position="15"/>
    </location>
</feature>
<dbReference type="RefSeq" id="XP_065823107.1">
    <property type="nucleotide sequence ID" value="XM_065967035.1"/>
</dbReference>
<evidence type="ECO:0000313" key="2">
    <source>
        <dbReference type="EMBL" id="WWD17273.1"/>
    </source>
</evidence>
<accession>A0AAJ8MVJ9</accession>
<feature type="region of interest" description="Disordered" evidence="1">
    <location>
        <begin position="1"/>
        <end position="184"/>
    </location>
</feature>
<evidence type="ECO:0000256" key="1">
    <source>
        <dbReference type="SAM" id="MobiDB-lite"/>
    </source>
</evidence>
<dbReference type="EMBL" id="CP144053">
    <property type="protein sequence ID" value="WWD17273.1"/>
    <property type="molecule type" value="Genomic_DNA"/>
</dbReference>
<reference evidence="2" key="1">
    <citation type="submission" date="2017-08" db="EMBL/GenBank/DDBJ databases">
        <authorList>
            <person name="Cuomo C."/>
            <person name="Billmyre B."/>
            <person name="Heitman J."/>
        </authorList>
    </citation>
    <scope>NUCLEOTIDE SEQUENCE</scope>
    <source>
        <strain evidence="2">CBS 12478</strain>
    </source>
</reference>
<name>A0AAJ8MVJ9_9TREE</name>
<reference evidence="2" key="2">
    <citation type="submission" date="2024-01" db="EMBL/GenBank/DDBJ databases">
        <title>Comparative genomics of Cryptococcus and Kwoniella reveals pathogenesis evolution and contrasting modes of karyotype evolution via chromosome fusion or intercentromeric recombination.</title>
        <authorList>
            <person name="Coelho M.A."/>
            <person name="David-Palma M."/>
            <person name="Shea T."/>
            <person name="Bowers K."/>
            <person name="McGinley-Smith S."/>
            <person name="Mohammad A.W."/>
            <person name="Gnirke A."/>
            <person name="Yurkov A.M."/>
            <person name="Nowrousian M."/>
            <person name="Sun S."/>
            <person name="Cuomo C.A."/>
            <person name="Heitman J."/>
        </authorList>
    </citation>
    <scope>NUCLEOTIDE SEQUENCE</scope>
    <source>
        <strain evidence="2">CBS 12478</strain>
    </source>
</reference>
<dbReference type="KEGG" id="ksn:43586465"/>
<feature type="compositionally biased region" description="Basic and acidic residues" evidence="1">
    <location>
        <begin position="75"/>
        <end position="94"/>
    </location>
</feature>